<dbReference type="Proteomes" id="UP001281305">
    <property type="component" value="Chromosome"/>
</dbReference>
<dbReference type="PRINTS" id="PR01438">
    <property type="entry name" value="UNVRSLSTRESS"/>
</dbReference>
<dbReference type="Pfam" id="PF00582">
    <property type="entry name" value="Usp"/>
    <property type="match status" value="1"/>
</dbReference>
<dbReference type="PANTHER" id="PTHR46268:SF6">
    <property type="entry name" value="UNIVERSAL STRESS PROTEIN UP12"/>
    <property type="match status" value="1"/>
</dbReference>
<dbReference type="CDD" id="cd00293">
    <property type="entry name" value="USP-like"/>
    <property type="match status" value="1"/>
</dbReference>
<dbReference type="EMBL" id="CP146606">
    <property type="protein sequence ID" value="WYK18027.1"/>
    <property type="molecule type" value="Genomic_DNA"/>
</dbReference>
<evidence type="ECO:0000256" key="1">
    <source>
        <dbReference type="ARBA" id="ARBA00008791"/>
    </source>
</evidence>
<name>A0ABZ2TE97_9RHOB</name>
<dbReference type="PANTHER" id="PTHR46268">
    <property type="entry name" value="STRESS RESPONSE PROTEIN NHAX"/>
    <property type="match status" value="1"/>
</dbReference>
<sequence>MIKKIMVPVDLAHKDDLKNAVSQAGQISKLNSATIHLIGVTSSAPTEVAKTPESYDEKLKAFAKEVSDQTGCPVETLSLVDVDVSADLGHVLVDRSDELKIDLIVMASHIPGFLEHIIASNAGYVASHAKCSVYVVR</sequence>
<feature type="domain" description="UspA" evidence="2">
    <location>
        <begin position="1"/>
        <end position="137"/>
    </location>
</feature>
<evidence type="ECO:0000313" key="4">
    <source>
        <dbReference type="Proteomes" id="UP001281305"/>
    </source>
</evidence>
<comment type="similarity">
    <text evidence="1">Belongs to the universal stress protein A family.</text>
</comment>
<dbReference type="SUPFAM" id="SSF52402">
    <property type="entry name" value="Adenine nucleotide alpha hydrolases-like"/>
    <property type="match status" value="1"/>
</dbReference>
<reference evidence="3 4" key="1">
    <citation type="submission" date="2024-02" db="EMBL/GenBank/DDBJ databases">
        <title>Roseovarius strain W115 nov., isolated from a marine algae.</title>
        <authorList>
            <person name="Lee M.W."/>
            <person name="Lee J.K."/>
            <person name="Kim J.M."/>
            <person name="Choi D.G."/>
            <person name="Baek J.H."/>
            <person name="Bayburt H."/>
            <person name="Jung J.J."/>
            <person name="Han D.M."/>
            <person name="Jeon C.O."/>
        </authorList>
    </citation>
    <scope>NUCLEOTIDE SEQUENCE [LARGE SCALE GENOMIC DNA]</scope>
    <source>
        <strain evidence="3 4">W115</strain>
    </source>
</reference>
<accession>A0ABZ2TE97</accession>
<proteinExistence type="inferred from homology"/>
<organism evidence="3 4">
    <name type="scientific">Roseovarius rhodophyticola</name>
    <dbReference type="NCBI Taxonomy" id="3080827"/>
    <lineage>
        <taxon>Bacteria</taxon>
        <taxon>Pseudomonadati</taxon>
        <taxon>Pseudomonadota</taxon>
        <taxon>Alphaproteobacteria</taxon>
        <taxon>Rhodobacterales</taxon>
        <taxon>Roseobacteraceae</taxon>
        <taxon>Roseovarius</taxon>
    </lineage>
</organism>
<dbReference type="Gene3D" id="3.40.50.620">
    <property type="entry name" value="HUPs"/>
    <property type="match status" value="1"/>
</dbReference>
<evidence type="ECO:0000259" key="2">
    <source>
        <dbReference type="Pfam" id="PF00582"/>
    </source>
</evidence>
<dbReference type="InterPro" id="IPR014729">
    <property type="entry name" value="Rossmann-like_a/b/a_fold"/>
</dbReference>
<protein>
    <submittedName>
        <fullName evidence="3">Universal stress protein</fullName>
    </submittedName>
</protein>
<gene>
    <name evidence="3" type="ORF">RZS32_016830</name>
</gene>
<dbReference type="InterPro" id="IPR006015">
    <property type="entry name" value="Universal_stress_UspA"/>
</dbReference>
<keyword evidence="4" id="KW-1185">Reference proteome</keyword>
<evidence type="ECO:0000313" key="3">
    <source>
        <dbReference type="EMBL" id="WYK18027.1"/>
    </source>
</evidence>
<dbReference type="InterPro" id="IPR006016">
    <property type="entry name" value="UspA"/>
</dbReference>
<dbReference type="RefSeq" id="WP_317054715.1">
    <property type="nucleotide sequence ID" value="NZ_CP146606.1"/>
</dbReference>